<dbReference type="PROSITE" id="PS50111">
    <property type="entry name" value="CHEMOTAXIS_TRANSDUC_2"/>
    <property type="match status" value="1"/>
</dbReference>
<comment type="caution">
    <text evidence="8">The sequence shown here is derived from an EMBL/GenBank/DDBJ whole genome shotgun (WGS) entry which is preliminary data.</text>
</comment>
<feature type="transmembrane region" description="Helical" evidence="5">
    <location>
        <begin position="9"/>
        <end position="28"/>
    </location>
</feature>
<feature type="transmembrane region" description="Helical" evidence="5">
    <location>
        <begin position="179"/>
        <end position="197"/>
    </location>
</feature>
<protein>
    <submittedName>
        <fullName evidence="8">Methyl-accepting chemotaxis protein</fullName>
    </submittedName>
</protein>
<keyword evidence="1 3" id="KW-0807">Transducer</keyword>
<keyword evidence="4" id="KW-0175">Coiled coil</keyword>
<proteinExistence type="inferred from homology"/>
<dbReference type="PROSITE" id="PS50885">
    <property type="entry name" value="HAMP"/>
    <property type="match status" value="1"/>
</dbReference>
<feature type="domain" description="HAMP" evidence="7">
    <location>
        <begin position="199"/>
        <end position="254"/>
    </location>
</feature>
<dbReference type="SMART" id="SM00283">
    <property type="entry name" value="MA"/>
    <property type="match status" value="1"/>
</dbReference>
<sequence length="531" mass="59195">MLKSIKTKATIYAVVGFLLVIGVVYATLRAGYERLATKQSVELIHVLNQVLMNMVREAALTGDPEQLRRVITDSENIEGAQVNFVPSKEVIALFGLNQSFTDNAHMQRIFKNKERTKSIHLIKEQNKRYLLLRQPFIADKLCLNCHVNSQLGDVIAILNVRFDLTRTYNQIFSNTLKTLAYILGVFLIMSLIMFVVVEKDLFRPLGRLRRMAGMLTQSKEADLTQRLESKVLDEVGSTSHFFNLFIQKIQEIVQSGKNILSSNIAISHSIKETSQSLQSNEIHETTSIETMHQLSQEVEKNSSAALDLLERATTTIQSADRMMQEFSQSMTGYVQLSLDASKNQIEIANDSTTLINQANEIKGVLSIIENIANQTNLLALNAAIEAARAGEHGRGFAVVADEVRKLAEQTQKSLAEIASMVNVVTQSIEGMGGRIKKIALESEQISSEASGLVDRIDGVKESLSISKQTSLEAITSNQEICYKIQEIAKVTQDLVDMFKGMKSERAKLEGNVKEMLNNNAQLDSEFSKFKV</sequence>
<dbReference type="InterPro" id="IPR004089">
    <property type="entry name" value="MCPsignal_dom"/>
</dbReference>
<dbReference type="SMART" id="SM00304">
    <property type="entry name" value="HAMP"/>
    <property type="match status" value="1"/>
</dbReference>
<evidence type="ECO:0000256" key="4">
    <source>
        <dbReference type="SAM" id="Coils"/>
    </source>
</evidence>
<evidence type="ECO:0000259" key="7">
    <source>
        <dbReference type="PROSITE" id="PS50885"/>
    </source>
</evidence>
<dbReference type="Pfam" id="PF00015">
    <property type="entry name" value="MCPsignal"/>
    <property type="match status" value="1"/>
</dbReference>
<keyword evidence="5" id="KW-1133">Transmembrane helix</keyword>
<dbReference type="Gene3D" id="1.10.287.950">
    <property type="entry name" value="Methyl-accepting chemotaxis protein"/>
    <property type="match status" value="1"/>
</dbReference>
<evidence type="ECO:0000256" key="1">
    <source>
        <dbReference type="ARBA" id="ARBA00023224"/>
    </source>
</evidence>
<evidence type="ECO:0000256" key="2">
    <source>
        <dbReference type="ARBA" id="ARBA00029447"/>
    </source>
</evidence>
<dbReference type="EMBL" id="JBHRZO010000006">
    <property type="protein sequence ID" value="MFC3847206.1"/>
    <property type="molecule type" value="Genomic_DNA"/>
</dbReference>
<dbReference type="Proteomes" id="UP001595783">
    <property type="component" value="Unassembled WGS sequence"/>
</dbReference>
<evidence type="ECO:0000259" key="6">
    <source>
        <dbReference type="PROSITE" id="PS50111"/>
    </source>
</evidence>
<comment type="similarity">
    <text evidence="2">Belongs to the methyl-accepting chemotaxis (MCP) protein family.</text>
</comment>
<evidence type="ECO:0000256" key="5">
    <source>
        <dbReference type="SAM" id="Phobius"/>
    </source>
</evidence>
<feature type="domain" description="Methyl-accepting transducer" evidence="6">
    <location>
        <begin position="255"/>
        <end position="495"/>
    </location>
</feature>
<dbReference type="InterPro" id="IPR003660">
    <property type="entry name" value="HAMP_dom"/>
</dbReference>
<keyword evidence="5" id="KW-0812">Transmembrane</keyword>
<organism evidence="8 9">
    <name type="scientific">Helicobacter baculiformis</name>
    <dbReference type="NCBI Taxonomy" id="427351"/>
    <lineage>
        <taxon>Bacteria</taxon>
        <taxon>Pseudomonadati</taxon>
        <taxon>Campylobacterota</taxon>
        <taxon>Epsilonproteobacteria</taxon>
        <taxon>Campylobacterales</taxon>
        <taxon>Helicobacteraceae</taxon>
        <taxon>Helicobacter</taxon>
    </lineage>
</organism>
<evidence type="ECO:0000313" key="9">
    <source>
        <dbReference type="Proteomes" id="UP001595783"/>
    </source>
</evidence>
<reference evidence="9" key="1">
    <citation type="journal article" date="2019" name="Int. J. Syst. Evol. Microbiol.">
        <title>The Global Catalogue of Microorganisms (GCM) 10K type strain sequencing project: providing services to taxonomists for standard genome sequencing and annotation.</title>
        <authorList>
            <consortium name="The Broad Institute Genomics Platform"/>
            <consortium name="The Broad Institute Genome Sequencing Center for Infectious Disease"/>
            <person name="Wu L."/>
            <person name="Ma J."/>
        </authorList>
    </citation>
    <scope>NUCLEOTIDE SEQUENCE [LARGE SCALE GENOMIC DNA]</scope>
    <source>
        <strain evidence="9">CCUG 53816</strain>
    </source>
</reference>
<evidence type="ECO:0000313" key="8">
    <source>
        <dbReference type="EMBL" id="MFC3847206.1"/>
    </source>
</evidence>
<gene>
    <name evidence="8" type="ORF">ACFOPX_01470</name>
</gene>
<name>A0ABV7ZGR3_9HELI</name>
<dbReference type="SUPFAM" id="SSF58104">
    <property type="entry name" value="Methyl-accepting chemotaxis protein (MCP) signaling domain"/>
    <property type="match status" value="1"/>
</dbReference>
<keyword evidence="9" id="KW-1185">Reference proteome</keyword>
<dbReference type="Gene3D" id="3.30.450.290">
    <property type="match status" value="1"/>
</dbReference>
<dbReference type="RefSeq" id="WP_104751725.1">
    <property type="nucleotide sequence ID" value="NZ_FZMF01000005.1"/>
</dbReference>
<feature type="coiled-coil region" evidence="4">
    <location>
        <begin position="498"/>
        <end position="525"/>
    </location>
</feature>
<keyword evidence="5" id="KW-0472">Membrane</keyword>
<evidence type="ECO:0000256" key="3">
    <source>
        <dbReference type="PROSITE-ProRule" id="PRU00284"/>
    </source>
</evidence>
<accession>A0ABV7ZGR3</accession>
<dbReference type="PANTHER" id="PTHR32089">
    <property type="entry name" value="METHYL-ACCEPTING CHEMOTAXIS PROTEIN MCPB"/>
    <property type="match status" value="1"/>
</dbReference>
<dbReference type="PANTHER" id="PTHR32089:SF112">
    <property type="entry name" value="LYSOZYME-LIKE PROTEIN-RELATED"/>
    <property type="match status" value="1"/>
</dbReference>